<dbReference type="Proteomes" id="UP000010824">
    <property type="component" value="Chromosome"/>
</dbReference>
<dbReference type="InParanoid" id="L0HEW1"/>
<dbReference type="EMBL" id="CP003167">
    <property type="protein sequence ID" value="AGB01634.1"/>
    <property type="molecule type" value="Genomic_DNA"/>
</dbReference>
<name>L0HEW1_METFS</name>
<gene>
    <name evidence="1" type="ordered locus">Metfor_0571</name>
</gene>
<accession>L0HEW1</accession>
<dbReference type="RefSeq" id="WP_015284598.1">
    <property type="nucleotide sequence ID" value="NC_019943.1"/>
</dbReference>
<evidence type="ECO:0000313" key="2">
    <source>
        <dbReference type="Proteomes" id="UP000010824"/>
    </source>
</evidence>
<reference evidence="1 2" key="2">
    <citation type="journal article" date="2014" name="Genome Announc.">
        <title>Complete Genome Sequence of Methanoregula formicica SMSPT, a Mesophilic Hydrogenotrophic Methanogen Isolated from a Methanogenic Upflow Anaerobic Sludge Blanket Reactor.</title>
        <authorList>
            <person name="Yamamoto K."/>
            <person name="Tamaki H."/>
            <person name="Cadillo-Quiroz H."/>
            <person name="Imachi H."/>
            <person name="Kyrpides N."/>
            <person name="Woyke T."/>
            <person name="Goodwin L."/>
            <person name="Zinder S.H."/>
            <person name="Kamagata Y."/>
            <person name="Liu W.T."/>
        </authorList>
    </citation>
    <scope>NUCLEOTIDE SEQUENCE [LARGE SCALE GENOMIC DNA]</scope>
    <source>
        <strain evidence="2">DSM 22288 / NBRC 105244 / SMSP</strain>
    </source>
</reference>
<keyword evidence="2" id="KW-1185">Reference proteome</keyword>
<organism evidence="1 2">
    <name type="scientific">Methanoregula formicica (strain DSM 22288 / NBRC 105244 / SMSP)</name>
    <dbReference type="NCBI Taxonomy" id="593750"/>
    <lineage>
        <taxon>Archaea</taxon>
        <taxon>Methanobacteriati</taxon>
        <taxon>Methanobacteriota</taxon>
        <taxon>Stenosarchaea group</taxon>
        <taxon>Methanomicrobia</taxon>
        <taxon>Methanomicrobiales</taxon>
        <taxon>Methanoregulaceae</taxon>
        <taxon>Methanoregula</taxon>
    </lineage>
</organism>
<protein>
    <submittedName>
        <fullName evidence="1">Uncharacterized protein</fullName>
    </submittedName>
</protein>
<dbReference type="STRING" id="593750.Metfor_0571"/>
<reference evidence="2" key="1">
    <citation type="submission" date="2011-12" db="EMBL/GenBank/DDBJ databases">
        <title>Complete sequence of Methanoregula formicicum SMSP.</title>
        <authorList>
            <person name="Lucas S."/>
            <person name="Han J."/>
            <person name="Lapidus A."/>
            <person name="Cheng J.-F."/>
            <person name="Goodwin L."/>
            <person name="Pitluck S."/>
            <person name="Peters L."/>
            <person name="Ovchinnikova G."/>
            <person name="Teshima H."/>
            <person name="Detter J.C."/>
            <person name="Han C."/>
            <person name="Tapia R."/>
            <person name="Land M."/>
            <person name="Hauser L."/>
            <person name="Kyrpides N."/>
            <person name="Ivanova N."/>
            <person name="Pagani I."/>
            <person name="Imachi H."/>
            <person name="Tamaki H."/>
            <person name="Sekiguchi Y."/>
            <person name="Kamagata Y."/>
            <person name="Cadillo-Quiroz H."/>
            <person name="Zinder S."/>
            <person name="Liu W.-T."/>
            <person name="Woyke T."/>
        </authorList>
    </citation>
    <scope>NUCLEOTIDE SEQUENCE [LARGE SCALE GENOMIC DNA]</scope>
    <source>
        <strain evidence="2">DSM 22288 / NBRC 105244 / SMSP</strain>
    </source>
</reference>
<proteinExistence type="predicted"/>
<dbReference type="GeneID" id="14309244"/>
<dbReference type="PROSITE" id="PS51257">
    <property type="entry name" value="PROKAR_LIPOPROTEIN"/>
    <property type="match status" value="1"/>
</dbReference>
<dbReference type="KEGG" id="mfo:Metfor_0571"/>
<evidence type="ECO:0000313" key="1">
    <source>
        <dbReference type="EMBL" id="AGB01634.1"/>
    </source>
</evidence>
<dbReference type="AlphaFoldDB" id="L0HEW1"/>
<sequence length="138" mass="14927" precursor="true">MRRAFCTCLLLVLLLVFASGCTQPVAPVPPQTTALPAPVTPLPVATTTIAEKSLTFDVFKTQKIVNITYTGGPDAGGLVALKVRIDNQDLDDFERTVLTPSPGESIVFTYQGLATPVTANIIGTWENGYQQTVLMYYF</sequence>
<dbReference type="HOGENOM" id="CLU_1850632_0_0_2"/>